<proteinExistence type="predicted"/>
<evidence type="ECO:0000256" key="1">
    <source>
        <dbReference type="SAM" id="SignalP"/>
    </source>
</evidence>
<reference evidence="2 3" key="1">
    <citation type="submission" date="2017-07" db="EMBL/GenBank/DDBJ databases">
        <title>Draft Genome Sequences of Select Purple Nonsulfur Bacteria.</title>
        <authorList>
            <person name="Lasarre B."/>
            <person name="Mckinlay J.B."/>
        </authorList>
    </citation>
    <scope>NUCLEOTIDE SEQUENCE [LARGE SCALE GENOMIC DNA]</scope>
    <source>
        <strain evidence="2 3">DSM 5909</strain>
    </source>
</reference>
<dbReference type="AlphaFoldDB" id="A0A327KJY8"/>
<gene>
    <name evidence="2" type="ORF">CH341_29015</name>
</gene>
<dbReference type="Proteomes" id="UP000249130">
    <property type="component" value="Unassembled WGS sequence"/>
</dbReference>
<sequence>MRSWIAVLAAGSLLAAALSVDAGSARAEPADAEPTVATTSAKAPIATATPDAAAGQSGGPFTSSESVLHFIHAYRSRPEPGRVAAAYKTASQAGALATPEAAGLYVGFLAGVIAAQPTRADRLIAAMVPFPPADGWVIVRAIAYSGHPDWKGLLARNAARFPQHRAMVEAYVNDRMPTLDRLAIDDDPSVWTRMRGWLRVGEAAPKTPALAVGPDVLDTLWGLYFASGDAAPIGRIVALLPWSLERDDLDRLTVGSMAKFTLVANGARDPALLALLRAELQTQPPGTAAVLKDAILAAETVDVGRVRKEALAAIRALEKSGGRREPSLWGRIGEGAMSFGCVAAAAIGQVALGLPCVVGGALTSAALHYFDKSN</sequence>
<evidence type="ECO:0000313" key="3">
    <source>
        <dbReference type="Proteomes" id="UP000249130"/>
    </source>
</evidence>
<evidence type="ECO:0000313" key="2">
    <source>
        <dbReference type="EMBL" id="RAI37795.1"/>
    </source>
</evidence>
<protein>
    <submittedName>
        <fullName evidence="2">Uncharacterized protein</fullName>
    </submittedName>
</protein>
<comment type="caution">
    <text evidence="2">The sequence shown here is derived from an EMBL/GenBank/DDBJ whole genome shotgun (WGS) entry which is preliminary data.</text>
</comment>
<dbReference type="EMBL" id="NPEX01000412">
    <property type="protein sequence ID" value="RAI37795.1"/>
    <property type="molecule type" value="Genomic_DNA"/>
</dbReference>
<organism evidence="2 3">
    <name type="scientific">Rhodoplanes roseus</name>
    <dbReference type="NCBI Taxonomy" id="29409"/>
    <lineage>
        <taxon>Bacteria</taxon>
        <taxon>Pseudomonadati</taxon>
        <taxon>Pseudomonadota</taxon>
        <taxon>Alphaproteobacteria</taxon>
        <taxon>Hyphomicrobiales</taxon>
        <taxon>Nitrobacteraceae</taxon>
        <taxon>Rhodoplanes</taxon>
    </lineage>
</organism>
<dbReference type="OrthoDB" id="8189383at2"/>
<feature type="chain" id="PRO_5016300414" evidence="1">
    <location>
        <begin position="28"/>
        <end position="374"/>
    </location>
</feature>
<keyword evidence="3" id="KW-1185">Reference proteome</keyword>
<name>A0A327KJY8_9BRAD</name>
<keyword evidence="1" id="KW-0732">Signal</keyword>
<accession>A0A327KJY8</accession>
<feature type="signal peptide" evidence="1">
    <location>
        <begin position="1"/>
        <end position="27"/>
    </location>
</feature>
<dbReference type="RefSeq" id="WP_111422806.1">
    <property type="nucleotide sequence ID" value="NZ_NPEX01000412.1"/>
</dbReference>